<proteinExistence type="predicted"/>
<dbReference type="InterPro" id="IPR014710">
    <property type="entry name" value="RmlC-like_jellyroll"/>
</dbReference>
<dbReference type="AlphaFoldDB" id="A0A256GG83"/>
<dbReference type="InterPro" id="IPR011051">
    <property type="entry name" value="RmlC_Cupin_sf"/>
</dbReference>
<dbReference type="Proteomes" id="UP000435957">
    <property type="component" value="Unassembled WGS sequence"/>
</dbReference>
<dbReference type="SUPFAM" id="SSF51182">
    <property type="entry name" value="RmlC-like cupins"/>
    <property type="match status" value="1"/>
</dbReference>
<dbReference type="Pfam" id="PF05899">
    <property type="entry name" value="Cupin_3"/>
    <property type="match status" value="1"/>
</dbReference>
<dbReference type="PANTHER" id="PTHR40943:SF1">
    <property type="entry name" value="CYTOPLASMIC PROTEIN"/>
    <property type="match status" value="1"/>
</dbReference>
<evidence type="ECO:0000259" key="1">
    <source>
        <dbReference type="Pfam" id="PF05899"/>
    </source>
</evidence>
<organism evidence="3 4">
    <name type="scientific">Brucella lupini</name>
    <dbReference type="NCBI Taxonomy" id="255457"/>
    <lineage>
        <taxon>Bacteria</taxon>
        <taxon>Pseudomonadati</taxon>
        <taxon>Pseudomonadota</taxon>
        <taxon>Alphaproteobacteria</taxon>
        <taxon>Hyphomicrobiales</taxon>
        <taxon>Brucellaceae</taxon>
        <taxon>Brucella/Ochrobactrum group</taxon>
        <taxon>Brucella</taxon>
    </lineage>
</organism>
<gene>
    <name evidence="3" type="ORF">CES86_4309</name>
    <name evidence="2" type="ORF">F9L03_11885</name>
</gene>
<evidence type="ECO:0000313" key="4">
    <source>
        <dbReference type="Proteomes" id="UP000216363"/>
    </source>
</evidence>
<accession>A0A256GG83</accession>
<protein>
    <submittedName>
        <fullName evidence="2">Cupin domain-containing protein</fullName>
    </submittedName>
</protein>
<dbReference type="PANTHER" id="PTHR40943">
    <property type="entry name" value="CYTOPLASMIC PROTEIN-RELATED"/>
    <property type="match status" value="1"/>
</dbReference>
<comment type="caution">
    <text evidence="3">The sequence shown here is derived from an EMBL/GenBank/DDBJ whole genome shotgun (WGS) entry which is preliminary data.</text>
</comment>
<dbReference type="RefSeq" id="WP_010660478.1">
    <property type="nucleotide sequence ID" value="NZ_JBHEEP010000010.1"/>
</dbReference>
<dbReference type="Proteomes" id="UP000216363">
    <property type="component" value="Unassembled WGS sequence"/>
</dbReference>
<evidence type="ECO:0000313" key="5">
    <source>
        <dbReference type="Proteomes" id="UP000435957"/>
    </source>
</evidence>
<dbReference type="EMBL" id="WBWF01000007">
    <property type="protein sequence ID" value="KAB2703555.1"/>
    <property type="molecule type" value="Genomic_DNA"/>
</dbReference>
<keyword evidence="5" id="KW-1185">Reference proteome</keyword>
<reference evidence="3 4" key="1">
    <citation type="submission" date="2017-07" db="EMBL/GenBank/DDBJ databases">
        <title>Draft genome of Ochrobactrum lupini type strain LUP21.</title>
        <authorList>
            <person name="Krzyzanowska D.M."/>
            <person name="Jafra S."/>
        </authorList>
    </citation>
    <scope>NUCLEOTIDE SEQUENCE [LARGE SCALE GENOMIC DNA]</scope>
    <source>
        <strain evidence="3 4">LUP21</strain>
    </source>
</reference>
<sequence length="230" mass="24663">MQKEPNVLRNVINLGVAPACGSDLETAFRAISLDGQSTEPFGFGRAILSGQGTGVESLFSSIIMLCDGALNIRDNNGLEITLTNGEVASLPAGIFSWRAHAADCVILTIHQESLSVSFGKLDLDHPMSPGGAPNPALLTTPAPTTSRHEFQSDDPIAWGIWATTPYARHPITYSFSELMMLRRGEVTLSNPDEGSVTFVAGDIFLVRPGAVAAWDNPSDLEKFWIIHSPS</sequence>
<dbReference type="Gene3D" id="2.60.120.10">
    <property type="entry name" value="Jelly Rolls"/>
    <property type="match status" value="1"/>
</dbReference>
<evidence type="ECO:0000313" key="2">
    <source>
        <dbReference type="EMBL" id="KAB2703555.1"/>
    </source>
</evidence>
<dbReference type="EMBL" id="NNRN01000057">
    <property type="protein sequence ID" value="OYR25631.1"/>
    <property type="molecule type" value="Genomic_DNA"/>
</dbReference>
<dbReference type="InterPro" id="IPR008579">
    <property type="entry name" value="UGlyAH_Cupin_dom"/>
</dbReference>
<dbReference type="GeneID" id="61316164"/>
<name>A0A256GG83_9HYPH</name>
<evidence type="ECO:0000313" key="3">
    <source>
        <dbReference type="EMBL" id="OYR25631.1"/>
    </source>
</evidence>
<reference evidence="2 5" key="2">
    <citation type="submission" date="2019-09" db="EMBL/GenBank/DDBJ databases">
        <title>Taxonomic organization of the family Brucellaceae based on a phylogenomic approach.</title>
        <authorList>
            <person name="Leclercq S."/>
            <person name="Cloeckaert A."/>
            <person name="Zygmunt M.S."/>
        </authorList>
    </citation>
    <scope>NUCLEOTIDE SEQUENCE [LARGE SCALE GENOMIC DNA]</scope>
    <source>
        <strain evidence="2 5">LUP23</strain>
    </source>
</reference>
<feature type="domain" description="(S)-ureidoglycine aminohydrolase cupin" evidence="1">
    <location>
        <begin position="153"/>
        <end position="216"/>
    </location>
</feature>